<protein>
    <submittedName>
        <fullName evidence="1">Uncharacterized protein</fullName>
    </submittedName>
</protein>
<keyword evidence="2" id="KW-1185">Reference proteome</keyword>
<dbReference type="EMBL" id="PQXJ01000523">
    <property type="protein sequence ID" value="TGO47479.1"/>
    <property type="molecule type" value="Genomic_DNA"/>
</dbReference>
<reference evidence="1 2" key="1">
    <citation type="submission" date="2017-12" db="EMBL/GenBank/DDBJ databases">
        <title>Comparative genomics of Botrytis spp.</title>
        <authorList>
            <person name="Valero-Jimenez C.A."/>
            <person name="Tapia P."/>
            <person name="Veloso J."/>
            <person name="Silva-Moreno E."/>
            <person name="Staats M."/>
            <person name="Valdes J.H."/>
            <person name="Van Kan J.A.L."/>
        </authorList>
    </citation>
    <scope>NUCLEOTIDE SEQUENCE [LARGE SCALE GENOMIC DNA]</scope>
    <source>
        <strain evidence="1 2">MUCL2120</strain>
    </source>
</reference>
<comment type="caution">
    <text evidence="1">The sequence shown here is derived from an EMBL/GenBank/DDBJ whole genome shotgun (WGS) entry which is preliminary data.</text>
</comment>
<dbReference type="Proteomes" id="UP000297452">
    <property type="component" value="Unassembled WGS sequence"/>
</dbReference>
<gene>
    <name evidence="1" type="ORF">BOTNAR_0523g00030</name>
</gene>
<sequence>MDSVPQNLTSYANQDPNWTRALSKKAGNLLLETHGAGKGVEEYAKLEGRLLFPVAISAPTSVKLLALYMYPMSSNGGNVP</sequence>
<accession>A0A4Z1HEP6</accession>
<dbReference type="AlphaFoldDB" id="A0A4Z1HEP6"/>
<proteinExistence type="predicted"/>
<evidence type="ECO:0000313" key="1">
    <source>
        <dbReference type="EMBL" id="TGO47479.1"/>
    </source>
</evidence>
<evidence type="ECO:0000313" key="2">
    <source>
        <dbReference type="Proteomes" id="UP000297452"/>
    </source>
</evidence>
<name>A0A4Z1HEP6_9HELO</name>
<organism evidence="1 2">
    <name type="scientific">Botryotinia narcissicola</name>
    <dbReference type="NCBI Taxonomy" id="278944"/>
    <lineage>
        <taxon>Eukaryota</taxon>
        <taxon>Fungi</taxon>
        <taxon>Dikarya</taxon>
        <taxon>Ascomycota</taxon>
        <taxon>Pezizomycotina</taxon>
        <taxon>Leotiomycetes</taxon>
        <taxon>Helotiales</taxon>
        <taxon>Sclerotiniaceae</taxon>
        <taxon>Botryotinia</taxon>
    </lineage>
</organism>